<dbReference type="Gene3D" id="3.40.50.80">
    <property type="entry name" value="Nucleotide-binding domain of ferredoxin-NADP reductase (FNR) module"/>
    <property type="match status" value="1"/>
</dbReference>
<feature type="transmembrane region" description="Helical" evidence="13">
    <location>
        <begin position="23"/>
        <end position="47"/>
    </location>
</feature>
<dbReference type="InterPro" id="IPR017927">
    <property type="entry name" value="FAD-bd_FR_type"/>
</dbReference>
<evidence type="ECO:0000256" key="12">
    <source>
        <dbReference type="ARBA" id="ARBA00023136"/>
    </source>
</evidence>
<keyword evidence="12 13" id="KW-0472">Membrane</keyword>
<feature type="domain" description="FAD-binding FR-type" evidence="14">
    <location>
        <begin position="233"/>
        <end position="333"/>
    </location>
</feature>
<evidence type="ECO:0000259" key="14">
    <source>
        <dbReference type="PROSITE" id="PS51384"/>
    </source>
</evidence>
<evidence type="ECO:0000313" key="15">
    <source>
        <dbReference type="EMBL" id="MFC7179440.1"/>
    </source>
</evidence>
<dbReference type="RefSeq" id="WP_345707665.1">
    <property type="nucleotide sequence ID" value="NZ_BAABKV010000001.1"/>
</dbReference>
<evidence type="ECO:0000256" key="5">
    <source>
        <dbReference type="ARBA" id="ARBA00022714"/>
    </source>
</evidence>
<dbReference type="SUPFAM" id="SSF52343">
    <property type="entry name" value="Ferredoxin reductase-like, C-terminal NADP-linked domain"/>
    <property type="match status" value="1"/>
</dbReference>
<dbReference type="PANTHER" id="PTHR47354:SF8">
    <property type="entry name" value="1,2-PHENYLACETYL-COA EPOXIDASE, SUBUNIT E"/>
    <property type="match status" value="1"/>
</dbReference>
<evidence type="ECO:0000313" key="16">
    <source>
        <dbReference type="Proteomes" id="UP001596435"/>
    </source>
</evidence>
<keyword evidence="11" id="KW-0411">Iron-sulfur</keyword>
<evidence type="ECO:0000256" key="10">
    <source>
        <dbReference type="ARBA" id="ARBA00023004"/>
    </source>
</evidence>
<dbReference type="Proteomes" id="UP001596435">
    <property type="component" value="Unassembled WGS sequence"/>
</dbReference>
<keyword evidence="10" id="KW-0408">Iron</keyword>
<keyword evidence="6" id="KW-0479">Metal-binding</keyword>
<evidence type="ECO:0000256" key="7">
    <source>
        <dbReference type="ARBA" id="ARBA00022827"/>
    </source>
</evidence>
<keyword evidence="3" id="KW-0285">Flavoprotein</keyword>
<dbReference type="PROSITE" id="PS51384">
    <property type="entry name" value="FAD_FR"/>
    <property type="match status" value="1"/>
</dbReference>
<evidence type="ECO:0000256" key="6">
    <source>
        <dbReference type="ARBA" id="ARBA00022723"/>
    </source>
</evidence>
<name>A0ABW2FV07_9ACTN</name>
<feature type="transmembrane region" description="Helical" evidence="13">
    <location>
        <begin position="67"/>
        <end position="88"/>
    </location>
</feature>
<keyword evidence="16" id="KW-1185">Reference proteome</keyword>
<evidence type="ECO:0000256" key="3">
    <source>
        <dbReference type="ARBA" id="ARBA00022630"/>
    </source>
</evidence>
<accession>A0ABW2FV07</accession>
<dbReference type="InterPro" id="IPR050415">
    <property type="entry name" value="MRET"/>
</dbReference>
<dbReference type="InterPro" id="IPR013130">
    <property type="entry name" value="Fe3_Rdtase_TM_dom"/>
</dbReference>
<feature type="transmembrane region" description="Helical" evidence="13">
    <location>
        <begin position="208"/>
        <end position="227"/>
    </location>
</feature>
<dbReference type="SUPFAM" id="SSF63380">
    <property type="entry name" value="Riboflavin synthase domain-like"/>
    <property type="match status" value="1"/>
</dbReference>
<keyword evidence="9" id="KW-0560">Oxidoreductase</keyword>
<keyword evidence="7" id="KW-0274">FAD</keyword>
<evidence type="ECO:0000256" key="2">
    <source>
        <dbReference type="ARBA" id="ARBA00004141"/>
    </source>
</evidence>
<evidence type="ECO:0000256" key="8">
    <source>
        <dbReference type="ARBA" id="ARBA00022989"/>
    </source>
</evidence>
<gene>
    <name evidence="15" type="ORF">ACFQMG_07670</name>
</gene>
<evidence type="ECO:0000256" key="13">
    <source>
        <dbReference type="SAM" id="Phobius"/>
    </source>
</evidence>
<dbReference type="InterPro" id="IPR039261">
    <property type="entry name" value="FNR_nucleotide-bd"/>
</dbReference>
<dbReference type="PANTHER" id="PTHR47354">
    <property type="entry name" value="NADH OXIDOREDUCTASE HCR"/>
    <property type="match status" value="1"/>
</dbReference>
<proteinExistence type="predicted"/>
<dbReference type="Pfam" id="PF00175">
    <property type="entry name" value="NAD_binding_1"/>
    <property type="match status" value="1"/>
</dbReference>
<evidence type="ECO:0000256" key="4">
    <source>
        <dbReference type="ARBA" id="ARBA00022692"/>
    </source>
</evidence>
<keyword evidence="4 13" id="KW-0812">Transmembrane</keyword>
<evidence type="ECO:0000256" key="1">
    <source>
        <dbReference type="ARBA" id="ARBA00001974"/>
    </source>
</evidence>
<sequence length="454" mass="49119">MTAVAPPRTAGSTRRAHRPPRRFPVATVPAAALAAIALGALGVLVVWWQGTGSVTGAAGWLTGAGRITGLLAGYAAPVLLLLMARIPVLEREVGADRMARWHAFGGRYLVSLVTVHVLTIVWGYALTDGRGPLAEGVDIVFHYPEMIKASLGTLVMLGTGAVSARAARRRMSYEVWYYLHLATYLAVALAFGHQLATGADLGDGPARLAWYALYLGTAAVLGWYRLAVPWLRDRRHRLRVAEVRSEGPGVVSVFLTGRRLTELRAEPGQFFRLQFQAPGLRWAANPYSLSAPPHPNFLRFTVKDLGAHSAAVAGLRPGTRVRAEGPYGAFTGRLHRQRKVLLLGAGVGITPLRALFETLPGELTLVQRARRPEDLLFTAELAAVAARRGGRVHALTGSRSQVGDLGRALRRLVPDLPAHEVYLCGPEPMAEEAVRALRAAGVRPDRIHRESFAF</sequence>
<protein>
    <submittedName>
        <fullName evidence="15">Ferredoxin reductase family protein</fullName>
    </submittedName>
</protein>
<feature type="transmembrane region" description="Helical" evidence="13">
    <location>
        <begin position="146"/>
        <end position="164"/>
    </location>
</feature>
<organism evidence="15 16">
    <name type="scientific">Kitasatospora paranensis</name>
    <dbReference type="NCBI Taxonomy" id="258053"/>
    <lineage>
        <taxon>Bacteria</taxon>
        <taxon>Bacillati</taxon>
        <taxon>Actinomycetota</taxon>
        <taxon>Actinomycetes</taxon>
        <taxon>Kitasatosporales</taxon>
        <taxon>Streptomycetaceae</taxon>
        <taxon>Kitasatospora</taxon>
    </lineage>
</organism>
<comment type="cofactor">
    <cofactor evidence="1">
        <name>FAD</name>
        <dbReference type="ChEBI" id="CHEBI:57692"/>
    </cofactor>
</comment>
<dbReference type="EMBL" id="JBHTAJ010000011">
    <property type="protein sequence ID" value="MFC7179440.1"/>
    <property type="molecule type" value="Genomic_DNA"/>
</dbReference>
<reference evidence="16" key="1">
    <citation type="journal article" date="2019" name="Int. J. Syst. Evol. Microbiol.">
        <title>The Global Catalogue of Microorganisms (GCM) 10K type strain sequencing project: providing services to taxonomists for standard genome sequencing and annotation.</title>
        <authorList>
            <consortium name="The Broad Institute Genomics Platform"/>
            <consortium name="The Broad Institute Genome Sequencing Center for Infectious Disease"/>
            <person name="Wu L."/>
            <person name="Ma J."/>
        </authorList>
    </citation>
    <scope>NUCLEOTIDE SEQUENCE [LARGE SCALE GENOMIC DNA]</scope>
    <source>
        <strain evidence="16">CGMCC 1.12859</strain>
    </source>
</reference>
<dbReference type="Pfam" id="PF01794">
    <property type="entry name" value="Ferric_reduct"/>
    <property type="match status" value="1"/>
</dbReference>
<evidence type="ECO:0000256" key="11">
    <source>
        <dbReference type="ARBA" id="ARBA00023014"/>
    </source>
</evidence>
<evidence type="ECO:0000256" key="9">
    <source>
        <dbReference type="ARBA" id="ARBA00023002"/>
    </source>
</evidence>
<dbReference type="InterPro" id="IPR001433">
    <property type="entry name" value="OxRdtase_FAD/NAD-bd"/>
</dbReference>
<comment type="caution">
    <text evidence="15">The sequence shown here is derived from an EMBL/GenBank/DDBJ whole genome shotgun (WGS) entry which is preliminary data.</text>
</comment>
<keyword evidence="5" id="KW-0001">2Fe-2S</keyword>
<dbReference type="Gene3D" id="2.40.30.10">
    <property type="entry name" value="Translation factors"/>
    <property type="match status" value="1"/>
</dbReference>
<keyword evidence="8 13" id="KW-1133">Transmembrane helix</keyword>
<feature type="transmembrane region" description="Helical" evidence="13">
    <location>
        <begin position="108"/>
        <end position="126"/>
    </location>
</feature>
<feature type="transmembrane region" description="Helical" evidence="13">
    <location>
        <begin position="176"/>
        <end position="196"/>
    </location>
</feature>
<dbReference type="InterPro" id="IPR017938">
    <property type="entry name" value="Riboflavin_synthase-like_b-brl"/>
</dbReference>
<comment type="subcellular location">
    <subcellularLocation>
        <location evidence="2">Membrane</location>
        <topology evidence="2">Multi-pass membrane protein</topology>
    </subcellularLocation>
</comment>